<dbReference type="Proteomes" id="UP001283361">
    <property type="component" value="Unassembled WGS sequence"/>
</dbReference>
<evidence type="ECO:0000313" key="1">
    <source>
        <dbReference type="EMBL" id="KAK3767793.1"/>
    </source>
</evidence>
<gene>
    <name evidence="1" type="ORF">RRG08_053939</name>
</gene>
<sequence>MVFLRSVCPGDTSDIDRYDPIRLDLSRLVGSTYTNILVGTPAALRVARSSPVLNLLRINQTKRLVSARISSSDSLSATLVVFHST</sequence>
<accession>A0AAE0ZEE1</accession>
<dbReference type="EMBL" id="JAWDGP010004106">
    <property type="protein sequence ID" value="KAK3767793.1"/>
    <property type="molecule type" value="Genomic_DNA"/>
</dbReference>
<name>A0AAE0ZEE1_9GAST</name>
<organism evidence="1 2">
    <name type="scientific">Elysia crispata</name>
    <name type="common">lettuce slug</name>
    <dbReference type="NCBI Taxonomy" id="231223"/>
    <lineage>
        <taxon>Eukaryota</taxon>
        <taxon>Metazoa</taxon>
        <taxon>Spiralia</taxon>
        <taxon>Lophotrochozoa</taxon>
        <taxon>Mollusca</taxon>
        <taxon>Gastropoda</taxon>
        <taxon>Heterobranchia</taxon>
        <taxon>Euthyneura</taxon>
        <taxon>Panpulmonata</taxon>
        <taxon>Sacoglossa</taxon>
        <taxon>Placobranchoidea</taxon>
        <taxon>Plakobranchidae</taxon>
        <taxon>Elysia</taxon>
    </lineage>
</organism>
<protein>
    <submittedName>
        <fullName evidence="1">Uncharacterized protein</fullName>
    </submittedName>
</protein>
<proteinExistence type="predicted"/>
<comment type="caution">
    <text evidence="1">The sequence shown here is derived from an EMBL/GenBank/DDBJ whole genome shotgun (WGS) entry which is preliminary data.</text>
</comment>
<dbReference type="AlphaFoldDB" id="A0AAE0ZEE1"/>
<reference evidence="1" key="1">
    <citation type="journal article" date="2023" name="G3 (Bethesda)">
        <title>A reference genome for the long-term kleptoplast-retaining sea slug Elysia crispata morphotype clarki.</title>
        <authorList>
            <person name="Eastman K.E."/>
            <person name="Pendleton A.L."/>
            <person name="Shaikh M.A."/>
            <person name="Suttiyut T."/>
            <person name="Ogas R."/>
            <person name="Tomko P."/>
            <person name="Gavelis G."/>
            <person name="Widhalm J.R."/>
            <person name="Wisecaver J.H."/>
        </authorList>
    </citation>
    <scope>NUCLEOTIDE SEQUENCE</scope>
    <source>
        <strain evidence="1">ECLA1</strain>
    </source>
</reference>
<keyword evidence="2" id="KW-1185">Reference proteome</keyword>
<evidence type="ECO:0000313" key="2">
    <source>
        <dbReference type="Proteomes" id="UP001283361"/>
    </source>
</evidence>